<evidence type="ECO:0000256" key="1">
    <source>
        <dbReference type="ARBA" id="ARBA00023015"/>
    </source>
</evidence>
<comment type="caution">
    <text evidence="5">The sequence shown here is derived from an EMBL/GenBank/DDBJ whole genome shotgun (WGS) entry which is preliminary data.</text>
</comment>
<dbReference type="Proteomes" id="UP001524547">
    <property type="component" value="Unassembled WGS sequence"/>
</dbReference>
<dbReference type="InterPro" id="IPR000835">
    <property type="entry name" value="HTH_MarR-typ"/>
</dbReference>
<sequence length="141" mass="15519">MDVASASLIRRQVMEMARRLRREADADEESWSRLLLLGAIDRYGEDATPGTLAAAEGLRSSNLAKALKELEAAGLITRRPDRDDRRRVRVALTGEGQRALDAVRGRRDRWLAAAIGTTLTEQERATLVAAADLLSRLARAP</sequence>
<protein>
    <submittedName>
        <fullName evidence="5">MarR family transcriptional regulator</fullName>
    </submittedName>
</protein>
<dbReference type="InterPro" id="IPR023187">
    <property type="entry name" value="Tscrpt_reg_MarR-type_CS"/>
</dbReference>
<evidence type="ECO:0000313" key="5">
    <source>
        <dbReference type="EMBL" id="MCQ8241531.1"/>
    </source>
</evidence>
<proteinExistence type="predicted"/>
<gene>
    <name evidence="5" type="ORF">NFI88_11860</name>
</gene>
<keyword evidence="6" id="KW-1185">Reference proteome</keyword>
<dbReference type="Pfam" id="PF12802">
    <property type="entry name" value="MarR_2"/>
    <property type="match status" value="1"/>
</dbReference>
<dbReference type="Gene3D" id="1.10.10.10">
    <property type="entry name" value="Winged helix-like DNA-binding domain superfamily/Winged helix DNA-binding domain"/>
    <property type="match status" value="1"/>
</dbReference>
<dbReference type="PRINTS" id="PR00598">
    <property type="entry name" value="HTHMARR"/>
</dbReference>
<keyword evidence="2" id="KW-0238">DNA-binding</keyword>
<dbReference type="InterPro" id="IPR052526">
    <property type="entry name" value="HTH-type_Bedaq_tolerance"/>
</dbReference>
<name>A0ABT1VYW3_9PROT</name>
<dbReference type="SUPFAM" id="SSF46785">
    <property type="entry name" value="Winged helix' DNA-binding domain"/>
    <property type="match status" value="1"/>
</dbReference>
<feature type="domain" description="HTH marR-type" evidence="4">
    <location>
        <begin position="1"/>
        <end position="136"/>
    </location>
</feature>
<evidence type="ECO:0000256" key="3">
    <source>
        <dbReference type="ARBA" id="ARBA00023163"/>
    </source>
</evidence>
<evidence type="ECO:0000256" key="2">
    <source>
        <dbReference type="ARBA" id="ARBA00023125"/>
    </source>
</evidence>
<dbReference type="PANTHER" id="PTHR39515:SF2">
    <property type="entry name" value="HTH-TYPE TRANSCRIPTIONAL REGULATOR RV0880"/>
    <property type="match status" value="1"/>
</dbReference>
<dbReference type="RefSeq" id="WP_422920280.1">
    <property type="nucleotide sequence ID" value="NZ_JAMZEJ010000007.1"/>
</dbReference>
<reference evidence="5 6" key="1">
    <citation type="submission" date="2022-06" db="EMBL/GenBank/DDBJ databases">
        <title>Rhizosaccharibacter gen. nov. sp. nov. KSS12, endophytic bacteria isolated from sugarcane.</title>
        <authorList>
            <person name="Pitiwittayakul N."/>
        </authorList>
    </citation>
    <scope>NUCLEOTIDE SEQUENCE [LARGE SCALE GENOMIC DNA]</scope>
    <source>
        <strain evidence="5 6">KSS12</strain>
    </source>
</reference>
<dbReference type="PROSITE" id="PS01117">
    <property type="entry name" value="HTH_MARR_1"/>
    <property type="match status" value="1"/>
</dbReference>
<accession>A0ABT1VYW3</accession>
<dbReference type="PROSITE" id="PS50995">
    <property type="entry name" value="HTH_MARR_2"/>
    <property type="match status" value="1"/>
</dbReference>
<dbReference type="PANTHER" id="PTHR39515">
    <property type="entry name" value="CONSERVED PROTEIN"/>
    <property type="match status" value="1"/>
</dbReference>
<keyword evidence="3" id="KW-0804">Transcription</keyword>
<evidence type="ECO:0000259" key="4">
    <source>
        <dbReference type="PROSITE" id="PS50995"/>
    </source>
</evidence>
<keyword evidence="1" id="KW-0805">Transcription regulation</keyword>
<dbReference type="SMART" id="SM00347">
    <property type="entry name" value="HTH_MARR"/>
    <property type="match status" value="1"/>
</dbReference>
<dbReference type="Gene3D" id="1.10.287.100">
    <property type="match status" value="1"/>
</dbReference>
<dbReference type="InterPro" id="IPR036390">
    <property type="entry name" value="WH_DNA-bd_sf"/>
</dbReference>
<organism evidence="5 6">
    <name type="scientific">Rhizosaccharibacter radicis</name>
    <dbReference type="NCBI Taxonomy" id="2782605"/>
    <lineage>
        <taxon>Bacteria</taxon>
        <taxon>Pseudomonadati</taxon>
        <taxon>Pseudomonadota</taxon>
        <taxon>Alphaproteobacteria</taxon>
        <taxon>Acetobacterales</taxon>
        <taxon>Acetobacteraceae</taxon>
        <taxon>Rhizosaccharibacter</taxon>
    </lineage>
</organism>
<dbReference type="InterPro" id="IPR036388">
    <property type="entry name" value="WH-like_DNA-bd_sf"/>
</dbReference>
<evidence type="ECO:0000313" key="6">
    <source>
        <dbReference type="Proteomes" id="UP001524547"/>
    </source>
</evidence>
<dbReference type="EMBL" id="JAMZEJ010000007">
    <property type="protein sequence ID" value="MCQ8241531.1"/>
    <property type="molecule type" value="Genomic_DNA"/>
</dbReference>